<evidence type="ECO:0000256" key="7">
    <source>
        <dbReference type="ARBA" id="ARBA00047334"/>
    </source>
</evidence>
<dbReference type="GO" id="GO:0009228">
    <property type="term" value="P:thiamine biosynthetic process"/>
    <property type="evidence" value="ECO:0007669"/>
    <property type="project" value="UniProtKB-KW"/>
</dbReference>
<dbReference type="GO" id="GO:0005737">
    <property type="term" value="C:cytoplasm"/>
    <property type="evidence" value="ECO:0007669"/>
    <property type="project" value="TreeGrafter"/>
</dbReference>
<proteinExistence type="inferred from homology"/>
<dbReference type="InterPro" id="IPR036206">
    <property type="entry name" value="ThiamineP_synth_sf"/>
</dbReference>
<feature type="binding site" evidence="10">
    <location>
        <position position="172"/>
    </location>
    <ligand>
        <name>2-[(2R,5Z)-2-carboxy-4-methylthiazol-5(2H)-ylidene]ethyl phosphate</name>
        <dbReference type="ChEBI" id="CHEBI:62899"/>
    </ligand>
</feature>
<feature type="binding site" evidence="10">
    <location>
        <begin position="40"/>
        <end position="44"/>
    </location>
    <ligand>
        <name>4-amino-2-methyl-5-(diphosphooxymethyl)pyrimidine</name>
        <dbReference type="ChEBI" id="CHEBI:57841"/>
    </ligand>
</feature>
<feature type="binding site" evidence="10">
    <location>
        <position position="115"/>
    </location>
    <ligand>
        <name>4-amino-2-methyl-5-(diphosphooxymethyl)pyrimidine</name>
        <dbReference type="ChEBI" id="CHEBI:57841"/>
    </ligand>
</feature>
<evidence type="ECO:0000256" key="11">
    <source>
        <dbReference type="RuleBase" id="RU003826"/>
    </source>
</evidence>
<comment type="function">
    <text evidence="1 10">Condenses 4-methyl-5-(beta-hydroxyethyl)thiazole monophosphate (THZ-P) and 2-methyl-4-amino-5-hydroxymethyl pyrimidine pyrophosphate (HMP-PP) to form thiamine monophosphate (TMP).</text>
</comment>
<dbReference type="GO" id="GO:0000287">
    <property type="term" value="F:magnesium ion binding"/>
    <property type="evidence" value="ECO:0007669"/>
    <property type="project" value="UniProtKB-UniRule"/>
</dbReference>
<feature type="binding site" evidence="10">
    <location>
        <position position="144"/>
    </location>
    <ligand>
        <name>4-amino-2-methyl-5-(diphosphooxymethyl)pyrimidine</name>
        <dbReference type="ChEBI" id="CHEBI:57841"/>
    </ligand>
</feature>
<evidence type="ECO:0000256" key="10">
    <source>
        <dbReference type="HAMAP-Rule" id="MF_00097"/>
    </source>
</evidence>
<dbReference type="HAMAP" id="MF_00097">
    <property type="entry name" value="TMP_synthase"/>
    <property type="match status" value="1"/>
</dbReference>
<comment type="caution">
    <text evidence="14">The sequence shown here is derived from an EMBL/GenBank/DDBJ whole genome shotgun (WGS) entry which is preliminary data.</text>
</comment>
<sequence length="215" mass="22189">MSTPNYSLYLVTDQSMCEARGRSVTEVVSLAVAGGVTCIQIREKDGNAREFLHQVLDVCAIVPDDVTVIVNDRIDVFLAARTLGASVDGVHIGQEDFPASVVRQLIGPAAIMGVSASTPEEITQAESDGADYIGIGVVHSTDTKLDAPSPLGVTGTSKAAHFASIPAVAIGGIKANDMSALRAGGLSGAAVVSAICLAEDPTAAAQELLQEWSRQ</sequence>
<evidence type="ECO:0000256" key="12">
    <source>
        <dbReference type="RuleBase" id="RU004253"/>
    </source>
</evidence>
<dbReference type="Pfam" id="PF02581">
    <property type="entry name" value="TMP-TENI"/>
    <property type="match status" value="1"/>
</dbReference>
<keyword evidence="5 10" id="KW-0460">Magnesium</keyword>
<gene>
    <name evidence="10 14" type="primary">thiE</name>
    <name evidence="14" type="ORF">FYJ24_04425</name>
</gene>
<evidence type="ECO:0000256" key="5">
    <source>
        <dbReference type="ARBA" id="ARBA00022842"/>
    </source>
</evidence>
<keyword evidence="6 10" id="KW-0784">Thiamine biosynthesis</keyword>
<evidence type="ECO:0000259" key="13">
    <source>
        <dbReference type="Pfam" id="PF02581"/>
    </source>
</evidence>
<feature type="domain" description="Thiamine phosphate synthase/TenI" evidence="13">
    <location>
        <begin position="8"/>
        <end position="195"/>
    </location>
</feature>
<evidence type="ECO:0000313" key="14">
    <source>
        <dbReference type="EMBL" id="MSS84022.1"/>
    </source>
</evidence>
<evidence type="ECO:0000256" key="6">
    <source>
        <dbReference type="ARBA" id="ARBA00022977"/>
    </source>
</evidence>
<dbReference type="Proteomes" id="UP000470875">
    <property type="component" value="Unassembled WGS sequence"/>
</dbReference>
<dbReference type="InterPro" id="IPR022998">
    <property type="entry name" value="ThiamineP_synth_TenI"/>
</dbReference>
<feature type="binding site" evidence="10">
    <location>
        <begin position="141"/>
        <end position="143"/>
    </location>
    <ligand>
        <name>2-[(2R,5Z)-2-carboxy-4-methylthiazol-5(2H)-ylidene]ethyl phosphate</name>
        <dbReference type="ChEBI" id="CHEBI:62899"/>
    </ligand>
</feature>
<dbReference type="InterPro" id="IPR034291">
    <property type="entry name" value="TMP_synthase"/>
</dbReference>
<dbReference type="PANTHER" id="PTHR20857:SF15">
    <property type="entry name" value="THIAMINE-PHOSPHATE SYNTHASE"/>
    <property type="match status" value="1"/>
</dbReference>
<comment type="catalytic activity">
    <reaction evidence="9 10 11">
        <text>2-[(2R,5Z)-2-carboxy-4-methylthiazol-5(2H)-ylidene]ethyl phosphate + 4-amino-2-methyl-5-(diphosphooxymethyl)pyrimidine + 2 H(+) = thiamine phosphate + CO2 + diphosphate</text>
        <dbReference type="Rhea" id="RHEA:47844"/>
        <dbReference type="ChEBI" id="CHEBI:15378"/>
        <dbReference type="ChEBI" id="CHEBI:16526"/>
        <dbReference type="ChEBI" id="CHEBI:33019"/>
        <dbReference type="ChEBI" id="CHEBI:37575"/>
        <dbReference type="ChEBI" id="CHEBI:57841"/>
        <dbReference type="ChEBI" id="CHEBI:62899"/>
        <dbReference type="EC" id="2.5.1.3"/>
    </reaction>
</comment>
<feature type="binding site" evidence="10">
    <location>
        <position position="71"/>
    </location>
    <ligand>
        <name>4-amino-2-methyl-5-(diphosphooxymethyl)pyrimidine</name>
        <dbReference type="ChEBI" id="CHEBI:57841"/>
    </ligand>
</feature>
<evidence type="ECO:0000313" key="15">
    <source>
        <dbReference type="Proteomes" id="UP000470875"/>
    </source>
</evidence>
<keyword evidence="4 10" id="KW-0479">Metal-binding</keyword>
<keyword evidence="15" id="KW-1185">Reference proteome</keyword>
<reference evidence="14 15" key="1">
    <citation type="submission" date="2019-08" db="EMBL/GenBank/DDBJ databases">
        <title>In-depth cultivation of the pig gut microbiome towards novel bacterial diversity and tailored functional studies.</title>
        <authorList>
            <person name="Wylensek D."/>
            <person name="Hitch T.C.A."/>
            <person name="Clavel T."/>
        </authorList>
    </citation>
    <scope>NUCLEOTIDE SEQUENCE [LARGE SCALE GENOMIC DNA]</scope>
    <source>
        <strain evidence="14 15">WB03_NA08</strain>
    </source>
</reference>
<evidence type="ECO:0000256" key="3">
    <source>
        <dbReference type="ARBA" id="ARBA00022679"/>
    </source>
</evidence>
<accession>A0A6N7W6G9</accession>
<comment type="catalytic activity">
    <reaction evidence="8 10 11">
        <text>2-(2-carboxy-4-methylthiazol-5-yl)ethyl phosphate + 4-amino-2-methyl-5-(diphosphooxymethyl)pyrimidine + 2 H(+) = thiamine phosphate + CO2 + diphosphate</text>
        <dbReference type="Rhea" id="RHEA:47848"/>
        <dbReference type="ChEBI" id="CHEBI:15378"/>
        <dbReference type="ChEBI" id="CHEBI:16526"/>
        <dbReference type="ChEBI" id="CHEBI:33019"/>
        <dbReference type="ChEBI" id="CHEBI:37575"/>
        <dbReference type="ChEBI" id="CHEBI:57841"/>
        <dbReference type="ChEBI" id="CHEBI:62890"/>
        <dbReference type="EC" id="2.5.1.3"/>
    </reaction>
</comment>
<dbReference type="AlphaFoldDB" id="A0A6N7W6G9"/>
<comment type="similarity">
    <text evidence="10 11">Belongs to the thiamine-phosphate synthase family.</text>
</comment>
<protein>
    <recommendedName>
        <fullName evidence="10">Thiamine-phosphate synthase</fullName>
        <shortName evidence="10">TP synthase</shortName>
        <shortName evidence="10">TPS</shortName>
        <ecNumber evidence="10">2.5.1.3</ecNumber>
    </recommendedName>
    <alternativeName>
        <fullName evidence="10">Thiamine-phosphate pyrophosphorylase</fullName>
        <shortName evidence="10">TMP pyrophosphorylase</shortName>
        <shortName evidence="10">TMP-PPase</shortName>
    </alternativeName>
</protein>
<dbReference type="PANTHER" id="PTHR20857">
    <property type="entry name" value="THIAMINE-PHOSPHATE PYROPHOSPHORYLASE"/>
    <property type="match status" value="1"/>
</dbReference>
<feature type="binding site" evidence="10">
    <location>
        <begin position="192"/>
        <end position="193"/>
    </location>
    <ligand>
        <name>2-[(2R,5Z)-2-carboxy-4-methylthiazol-5(2H)-ylidene]ethyl phosphate</name>
        <dbReference type="ChEBI" id="CHEBI:62899"/>
    </ligand>
</feature>
<evidence type="ECO:0000256" key="9">
    <source>
        <dbReference type="ARBA" id="ARBA00047883"/>
    </source>
</evidence>
<dbReference type="GO" id="GO:0009229">
    <property type="term" value="P:thiamine diphosphate biosynthetic process"/>
    <property type="evidence" value="ECO:0007669"/>
    <property type="project" value="UniProtKB-UniRule"/>
</dbReference>
<dbReference type="InterPro" id="IPR013785">
    <property type="entry name" value="Aldolase_TIM"/>
</dbReference>
<dbReference type="EC" id="2.5.1.3" evidence="10"/>
<evidence type="ECO:0000256" key="4">
    <source>
        <dbReference type="ARBA" id="ARBA00022723"/>
    </source>
</evidence>
<name>A0A6N7W6G9_9ACTO</name>
<dbReference type="RefSeq" id="WP_154543962.1">
    <property type="nucleotide sequence ID" value="NZ_VULO01000004.1"/>
</dbReference>
<comment type="catalytic activity">
    <reaction evidence="7 10 11">
        <text>4-methyl-5-(2-phosphooxyethyl)-thiazole + 4-amino-2-methyl-5-(diphosphooxymethyl)pyrimidine + H(+) = thiamine phosphate + diphosphate</text>
        <dbReference type="Rhea" id="RHEA:22328"/>
        <dbReference type="ChEBI" id="CHEBI:15378"/>
        <dbReference type="ChEBI" id="CHEBI:33019"/>
        <dbReference type="ChEBI" id="CHEBI:37575"/>
        <dbReference type="ChEBI" id="CHEBI:57841"/>
        <dbReference type="ChEBI" id="CHEBI:58296"/>
        <dbReference type="EC" id="2.5.1.3"/>
    </reaction>
</comment>
<dbReference type="Gene3D" id="3.20.20.70">
    <property type="entry name" value="Aldolase class I"/>
    <property type="match status" value="1"/>
</dbReference>
<evidence type="ECO:0000256" key="1">
    <source>
        <dbReference type="ARBA" id="ARBA00003814"/>
    </source>
</evidence>
<dbReference type="GO" id="GO:0004789">
    <property type="term" value="F:thiamine-phosphate diphosphorylase activity"/>
    <property type="evidence" value="ECO:0007669"/>
    <property type="project" value="UniProtKB-UniRule"/>
</dbReference>
<dbReference type="EMBL" id="VULO01000004">
    <property type="protein sequence ID" value="MSS84022.1"/>
    <property type="molecule type" value="Genomic_DNA"/>
</dbReference>
<dbReference type="SUPFAM" id="SSF51391">
    <property type="entry name" value="Thiamin phosphate synthase"/>
    <property type="match status" value="1"/>
</dbReference>
<dbReference type="UniPathway" id="UPA00060">
    <property type="reaction ID" value="UER00141"/>
</dbReference>
<feature type="binding site" evidence="10">
    <location>
        <position position="96"/>
    </location>
    <ligand>
        <name>Mg(2+)</name>
        <dbReference type="ChEBI" id="CHEBI:18420"/>
    </ligand>
</feature>
<evidence type="ECO:0000256" key="2">
    <source>
        <dbReference type="ARBA" id="ARBA00005165"/>
    </source>
</evidence>
<keyword evidence="3 10" id="KW-0808">Transferase</keyword>
<organism evidence="14 15">
    <name type="scientific">Scrofimicrobium canadense</name>
    <dbReference type="NCBI Taxonomy" id="2652290"/>
    <lineage>
        <taxon>Bacteria</taxon>
        <taxon>Bacillati</taxon>
        <taxon>Actinomycetota</taxon>
        <taxon>Actinomycetes</taxon>
        <taxon>Actinomycetales</taxon>
        <taxon>Actinomycetaceae</taxon>
        <taxon>Scrofimicrobium</taxon>
    </lineage>
</organism>
<dbReference type="NCBIfam" id="TIGR00693">
    <property type="entry name" value="thiE"/>
    <property type="match status" value="1"/>
</dbReference>
<comment type="cofactor">
    <cofactor evidence="10">
        <name>Mg(2+)</name>
        <dbReference type="ChEBI" id="CHEBI:18420"/>
    </cofactor>
    <text evidence="10">Binds 1 Mg(2+) ion per subunit.</text>
</comment>
<comment type="pathway">
    <text evidence="2 10 12">Cofactor biosynthesis; thiamine diphosphate biosynthesis; thiamine phosphate from 4-amino-2-methyl-5-diphosphomethylpyrimidine and 4-methyl-5-(2-phosphoethyl)-thiazole: step 1/1.</text>
</comment>
<feature type="binding site" evidence="10">
    <location>
        <position position="72"/>
    </location>
    <ligand>
        <name>Mg(2+)</name>
        <dbReference type="ChEBI" id="CHEBI:18420"/>
    </ligand>
</feature>
<evidence type="ECO:0000256" key="8">
    <source>
        <dbReference type="ARBA" id="ARBA00047851"/>
    </source>
</evidence>
<dbReference type="CDD" id="cd00564">
    <property type="entry name" value="TMP_TenI"/>
    <property type="match status" value="1"/>
</dbReference>